<dbReference type="Pfam" id="PF22746">
    <property type="entry name" value="SHOCT-like_DUF2089-C"/>
    <property type="match status" value="1"/>
</dbReference>
<evidence type="ECO:0000259" key="2">
    <source>
        <dbReference type="Pfam" id="PF22746"/>
    </source>
</evidence>
<reference evidence="3 4" key="1">
    <citation type="submission" date="2017-07" db="EMBL/GenBank/DDBJ databases">
        <title>Recovery of genomes from metagenomes via a dereplication, aggregation, and scoring strategy.</title>
        <authorList>
            <person name="Sieber C.M."/>
            <person name="Probst A.J."/>
            <person name="Sharrar A."/>
            <person name="Thomas B.C."/>
            <person name="Hess M."/>
            <person name="Tringe S.G."/>
            <person name="Banfield J.F."/>
        </authorList>
    </citation>
    <scope>NUCLEOTIDE SEQUENCE [LARGE SCALE GENOMIC DNA]</scope>
    <source>
        <strain evidence="3">JGI_Cruoil_03_51_56</strain>
    </source>
</reference>
<protein>
    <submittedName>
        <fullName evidence="3">Uncharacterized protein</fullName>
    </submittedName>
</protein>
<evidence type="ECO:0000313" key="4">
    <source>
        <dbReference type="Proteomes" id="UP000215559"/>
    </source>
</evidence>
<dbReference type="InterPro" id="IPR053959">
    <property type="entry name" value="YvlB/LiaX_N"/>
</dbReference>
<dbReference type="AlphaFoldDB" id="A0A235BVY4"/>
<evidence type="ECO:0000313" key="3">
    <source>
        <dbReference type="EMBL" id="OYD16391.1"/>
    </source>
</evidence>
<gene>
    <name evidence="3" type="ORF">CH330_02960</name>
</gene>
<dbReference type="Pfam" id="PF13349">
    <property type="entry name" value="DUF4097"/>
    <property type="match status" value="1"/>
</dbReference>
<dbReference type="InterPro" id="IPR025164">
    <property type="entry name" value="Toastrack_DUF4097"/>
</dbReference>
<sequence length="295" mass="32530">MSEERTKILRMLEQGKITADQAARLIEALGHRRFHSGPDRFARRIHRRVSLSELDRIPDIVASAVSSAVKTGFQERSEVKTDFPGKHSLFLKSISGDVEVSAWDEDKISLEKPGGMTKVRERENRVMVRSISGDITVFVPRESKLELVSVSGNVEVTGMSGKLGLKSVSGDVGLSDLTGELKADVVSGDLKMIRVSGELLVESKSGDIELEPVGEFSGKISSKSGDIEVRLYPDADVVLDMECEEKGAITLDMGFPYEILEKDERLLKVKLGSGTRVLKLRTRKADITVRETKED</sequence>
<dbReference type="EMBL" id="NOZP01000053">
    <property type="protein sequence ID" value="OYD16391.1"/>
    <property type="molecule type" value="Genomic_DNA"/>
</dbReference>
<proteinExistence type="predicted"/>
<dbReference type="Proteomes" id="UP000215559">
    <property type="component" value="Unassembled WGS sequence"/>
</dbReference>
<comment type="caution">
    <text evidence="3">The sequence shown here is derived from an EMBL/GenBank/DDBJ whole genome shotgun (WGS) entry which is preliminary data.</text>
</comment>
<accession>A0A235BVY4</accession>
<feature type="domain" description="YvlB/LiaX N-terminal" evidence="2">
    <location>
        <begin position="3"/>
        <end position="32"/>
    </location>
</feature>
<organism evidence="3 4">
    <name type="scientific">candidate division WOR-3 bacterium JGI_Cruoil_03_51_56</name>
    <dbReference type="NCBI Taxonomy" id="1973747"/>
    <lineage>
        <taxon>Bacteria</taxon>
        <taxon>Bacteria division WOR-3</taxon>
    </lineage>
</organism>
<name>A0A235BVY4_UNCW3</name>
<feature type="domain" description="DUF4097" evidence="1">
    <location>
        <begin position="83"/>
        <end position="233"/>
    </location>
</feature>
<evidence type="ECO:0000259" key="1">
    <source>
        <dbReference type="Pfam" id="PF13349"/>
    </source>
</evidence>